<dbReference type="PANTHER" id="PTHR42723">
    <property type="entry name" value="CHLOROPHYLL SYNTHASE"/>
    <property type="match status" value="1"/>
</dbReference>
<dbReference type="InterPro" id="IPR011799">
    <property type="entry name" value="ChlG"/>
</dbReference>
<evidence type="ECO:0000256" key="4">
    <source>
        <dbReference type="ARBA" id="ARBA00023136"/>
    </source>
</evidence>
<keyword evidence="4 6" id="KW-0472">Membrane</keyword>
<dbReference type="CDD" id="cd13958">
    <property type="entry name" value="PT_UbiA_chlorophyll"/>
    <property type="match status" value="1"/>
</dbReference>
<feature type="transmembrane region" description="Helical" evidence="6">
    <location>
        <begin position="150"/>
        <end position="168"/>
    </location>
</feature>
<proteinExistence type="predicted"/>
<accession>K9YJI6</accession>
<feature type="transmembrane region" description="Helical" evidence="6">
    <location>
        <begin position="49"/>
        <end position="69"/>
    </location>
</feature>
<dbReference type="InterPro" id="IPR050475">
    <property type="entry name" value="Prenyltransferase_related"/>
</dbReference>
<keyword evidence="3 6" id="KW-1133">Transmembrane helix</keyword>
<dbReference type="GO" id="GO:0015995">
    <property type="term" value="P:chlorophyll biosynthetic process"/>
    <property type="evidence" value="ECO:0007669"/>
    <property type="project" value="UniProtKB-KW"/>
</dbReference>
<dbReference type="EC" id="2.5.1.62" evidence="7"/>
<dbReference type="NCBIfam" id="TIGR02056">
    <property type="entry name" value="ChlG"/>
    <property type="match status" value="1"/>
</dbReference>
<evidence type="ECO:0000256" key="5">
    <source>
        <dbReference type="ARBA" id="ARBA00023171"/>
    </source>
</evidence>
<evidence type="ECO:0000256" key="1">
    <source>
        <dbReference type="ARBA" id="ARBA00004141"/>
    </source>
</evidence>
<evidence type="ECO:0000256" key="6">
    <source>
        <dbReference type="SAM" id="Phobius"/>
    </source>
</evidence>
<feature type="transmembrane region" description="Helical" evidence="6">
    <location>
        <begin position="246"/>
        <end position="271"/>
    </location>
</feature>
<dbReference type="GO" id="GO:0016020">
    <property type="term" value="C:membrane"/>
    <property type="evidence" value="ECO:0007669"/>
    <property type="project" value="UniProtKB-SubCell"/>
</dbReference>
<dbReference type="Gene3D" id="1.10.357.140">
    <property type="entry name" value="UbiA prenyltransferase"/>
    <property type="match status" value="1"/>
</dbReference>
<keyword evidence="2 6" id="KW-0812">Transmembrane</keyword>
<feature type="transmembrane region" description="Helical" evidence="6">
    <location>
        <begin position="114"/>
        <end position="138"/>
    </location>
</feature>
<dbReference type="KEGG" id="csn:Cyast_0593"/>
<dbReference type="NCBIfam" id="TIGR01476">
    <property type="entry name" value="chlor_syn_BchG"/>
    <property type="match status" value="1"/>
</dbReference>
<dbReference type="InterPro" id="IPR000537">
    <property type="entry name" value="UbiA_prenyltransferase"/>
</dbReference>
<evidence type="ECO:0000256" key="2">
    <source>
        <dbReference type="ARBA" id="ARBA00022692"/>
    </source>
</evidence>
<comment type="subcellular location">
    <subcellularLocation>
        <location evidence="1">Membrane</location>
        <topology evidence="1">Multi-pass membrane protein</topology>
    </subcellularLocation>
</comment>
<gene>
    <name evidence="7" type="ordered locus">Cyast_0593</name>
</gene>
<dbReference type="InterPro" id="IPR044878">
    <property type="entry name" value="UbiA_sf"/>
</dbReference>
<protein>
    <submittedName>
        <fullName evidence="7">Chlorophyll synthase</fullName>
        <ecNumber evidence="7">2.5.1.62</ecNumber>
    </submittedName>
</protein>
<dbReference type="NCBIfam" id="NF005742">
    <property type="entry name" value="PRK07566.1"/>
    <property type="match status" value="1"/>
</dbReference>
<feature type="transmembrane region" description="Helical" evidence="6">
    <location>
        <begin position="310"/>
        <end position="328"/>
    </location>
</feature>
<dbReference type="PANTHER" id="PTHR42723:SF1">
    <property type="entry name" value="CHLOROPHYLL SYNTHASE, CHLOROPLASTIC"/>
    <property type="match status" value="1"/>
</dbReference>
<dbReference type="STRING" id="292563.Cyast_0593"/>
<dbReference type="EMBL" id="CP003940">
    <property type="protein sequence ID" value="AFZ46570.1"/>
    <property type="molecule type" value="Genomic_DNA"/>
</dbReference>
<organism evidence="7 8">
    <name type="scientific">Cyanobacterium stanieri (strain ATCC 29140 / PCC 7202)</name>
    <dbReference type="NCBI Taxonomy" id="292563"/>
    <lineage>
        <taxon>Bacteria</taxon>
        <taxon>Bacillati</taxon>
        <taxon>Cyanobacteriota</taxon>
        <taxon>Cyanophyceae</taxon>
        <taxon>Oscillatoriophycideae</taxon>
        <taxon>Chroococcales</taxon>
        <taxon>Geminocystaceae</taxon>
        <taxon>Cyanobacterium</taxon>
    </lineage>
</organism>
<evidence type="ECO:0000313" key="8">
    <source>
        <dbReference type="Proteomes" id="UP000010483"/>
    </source>
</evidence>
<dbReference type="Pfam" id="PF01040">
    <property type="entry name" value="UbiA"/>
    <property type="match status" value="1"/>
</dbReference>
<dbReference type="GO" id="GO:0046408">
    <property type="term" value="F:chlorophyll synthetase activity"/>
    <property type="evidence" value="ECO:0007669"/>
    <property type="project" value="UniProtKB-EC"/>
</dbReference>
<dbReference type="AlphaFoldDB" id="K9YJI6"/>
<keyword evidence="8" id="KW-1185">Reference proteome</keyword>
<keyword evidence="5" id="KW-0149">Chlorophyll biosynthesis</keyword>
<feature type="transmembrane region" description="Helical" evidence="6">
    <location>
        <begin position="75"/>
        <end position="93"/>
    </location>
</feature>
<sequence length="330" mass="36334">MTETDKKDYTKVDLDREDKGSKARQMLGMKGASKAKNIWQIRLQLMKPITWIPLIWGVVCGAASSGGYIWSVEHFLIALACMFMSGPLLTGYTQTINDFYDREIDAINEPYRPIPSGAITIPQVVTQILVLLVGGIAIAYGLDMWAGHEFPVLTCLAVGGSFVSYIYSAPPLKLKQNGWLGNYALGSSYIALPWWAGHALFGELNWTIVVLTLIYSMAGLGIAVVNDFKSVEGDRTLGLKSLPVMFGVTTAAWICVIMIDVFQAGMGLYLVSIHKNLYATILFLLIIPQITFQDMYFLRDPLKNDVKYQASAQPFLVLGMLVLGLAIGNS</sequence>
<name>K9YJI6_CYASC</name>
<keyword evidence="7" id="KW-0808">Transferase</keyword>
<reference evidence="8" key="1">
    <citation type="journal article" date="2013" name="Proc. Natl. Acad. Sci. U.S.A.">
        <title>Improving the coverage of the cyanobacterial phylum using diversity-driven genome sequencing.</title>
        <authorList>
            <person name="Shih P.M."/>
            <person name="Wu D."/>
            <person name="Latifi A."/>
            <person name="Axen S.D."/>
            <person name="Fewer D.P."/>
            <person name="Talla E."/>
            <person name="Calteau A."/>
            <person name="Cai F."/>
            <person name="Tandeau de Marsac N."/>
            <person name="Rippka R."/>
            <person name="Herdman M."/>
            <person name="Sivonen K."/>
            <person name="Coursin T."/>
            <person name="Laurent T."/>
            <person name="Goodwin L."/>
            <person name="Nolan M."/>
            <person name="Davenport K.W."/>
            <person name="Han C.S."/>
            <person name="Rubin E.M."/>
            <person name="Eisen J.A."/>
            <person name="Woyke T."/>
            <person name="Gugger M."/>
            <person name="Kerfeld C.A."/>
        </authorList>
    </citation>
    <scope>NUCLEOTIDE SEQUENCE [LARGE SCALE GENOMIC DNA]</scope>
    <source>
        <strain evidence="8">ATCC 29140 / PCC 7202</strain>
    </source>
</reference>
<dbReference type="BioCyc" id="CSTA292563:G1353-599-MONOMER"/>
<dbReference type="Proteomes" id="UP000010483">
    <property type="component" value="Chromosome"/>
</dbReference>
<dbReference type="PATRIC" id="fig|292563.3.peg.623"/>
<feature type="transmembrane region" description="Helical" evidence="6">
    <location>
        <begin position="180"/>
        <end position="200"/>
    </location>
</feature>
<evidence type="ECO:0000313" key="7">
    <source>
        <dbReference type="EMBL" id="AFZ46570.1"/>
    </source>
</evidence>
<dbReference type="InterPro" id="IPR006372">
    <property type="entry name" value="Chl_synth"/>
</dbReference>
<evidence type="ECO:0000256" key="3">
    <source>
        <dbReference type="ARBA" id="ARBA00022989"/>
    </source>
</evidence>
<dbReference type="HOGENOM" id="CLU_042598_0_0_3"/>
<feature type="transmembrane region" description="Helical" evidence="6">
    <location>
        <begin position="206"/>
        <end position="225"/>
    </location>
</feature>
<dbReference type="eggNOG" id="COG0382">
    <property type="taxonomic scope" value="Bacteria"/>
</dbReference>